<dbReference type="eggNOG" id="COG3926">
    <property type="taxonomic scope" value="Bacteria"/>
</dbReference>
<feature type="domain" description="TtsA-like Glycoside hydrolase family 108" evidence="1">
    <location>
        <begin position="8"/>
        <end position="90"/>
    </location>
</feature>
<evidence type="ECO:0000313" key="4">
    <source>
        <dbReference type="Proteomes" id="UP000007257"/>
    </source>
</evidence>
<dbReference type="Proteomes" id="UP000007257">
    <property type="component" value="Chromosome"/>
</dbReference>
<dbReference type="OrthoDB" id="9815229at2"/>
<dbReference type="InterPro" id="IPR008565">
    <property type="entry name" value="TtsA-like_GH18_dom"/>
</dbReference>
<proteinExistence type="predicted"/>
<evidence type="ECO:0000313" key="3">
    <source>
        <dbReference type="EMBL" id="ADW75218.1"/>
    </source>
</evidence>
<dbReference type="RefSeq" id="WP_013576909.1">
    <property type="nucleotide sequence ID" value="NC_015061.1"/>
</dbReference>
<evidence type="ECO:0000259" key="2">
    <source>
        <dbReference type="Pfam" id="PF09374"/>
    </source>
</evidence>
<feature type="domain" description="Peptidoglycan binding" evidence="2">
    <location>
        <begin position="94"/>
        <end position="176"/>
    </location>
</feature>
<dbReference type="AlphaFoldDB" id="A0A0H3FGL6"/>
<dbReference type="HOGENOM" id="CLU_082693_2_0_6"/>
<dbReference type="EMBL" id="CP002505">
    <property type="protein sequence ID" value="ADW75218.1"/>
    <property type="molecule type" value="Genomic_DNA"/>
</dbReference>
<dbReference type="CDD" id="cd13926">
    <property type="entry name" value="N-acetylmuramidase_GH108"/>
    <property type="match status" value="1"/>
</dbReference>
<dbReference type="Pfam" id="PF09374">
    <property type="entry name" value="PG_binding_3"/>
    <property type="match status" value="1"/>
</dbReference>
<accession>A0A0H3FGL6</accession>
<gene>
    <name evidence="3" type="ordered locus">Rahaq_3628</name>
</gene>
<dbReference type="KEGG" id="rah:Rahaq_3628"/>
<reference evidence="3 4" key="2">
    <citation type="journal article" date="2012" name="J. Bacteriol.">
        <title>Complete Genome Sequence of Rahnella sp. Strain Y9602, a Gammaproteobacterium Isolate from Metal- and Radionuclide-Contaminated Soil.</title>
        <authorList>
            <person name="Martinez R.J."/>
            <person name="Bruce D."/>
            <person name="Detter C."/>
            <person name="Goodwin L.A."/>
            <person name="Han J."/>
            <person name="Han C.S."/>
            <person name="Held B."/>
            <person name="Land M.L."/>
            <person name="Mikhailova N."/>
            <person name="Nolan M."/>
            <person name="Pennacchio L."/>
            <person name="Pitluck S."/>
            <person name="Tapia R."/>
            <person name="Woyke T."/>
            <person name="Sobecky P.A."/>
        </authorList>
    </citation>
    <scope>NUCLEOTIDE SEQUENCE [LARGE SCALE GENOMIC DNA]</scope>
    <source>
        <strain evidence="3 4">Y9602</strain>
    </source>
</reference>
<dbReference type="Pfam" id="PF05838">
    <property type="entry name" value="Glyco_hydro_108"/>
    <property type="match status" value="1"/>
</dbReference>
<organism evidence="3 4">
    <name type="scientific">Rahnella sp. (strain Y9602)</name>
    <dbReference type="NCBI Taxonomy" id="2703885"/>
    <lineage>
        <taxon>Bacteria</taxon>
        <taxon>Pseudomonadati</taxon>
        <taxon>Pseudomonadota</taxon>
        <taxon>Gammaproteobacteria</taxon>
        <taxon>Enterobacterales</taxon>
        <taxon>Yersiniaceae</taxon>
        <taxon>Rahnella</taxon>
    </lineage>
</organism>
<protein>
    <submittedName>
        <fullName evidence="3">Peptidoglycan binding domain protein</fullName>
    </submittedName>
</protein>
<dbReference type="Gene3D" id="1.20.141.10">
    <property type="entry name" value="Chitosanase, subunit A, domain 1"/>
    <property type="match status" value="1"/>
</dbReference>
<dbReference type="InterPro" id="IPR018537">
    <property type="entry name" value="Peptidoglycan-bd_3"/>
</dbReference>
<name>A0A0H3FGL6_RAHSY</name>
<dbReference type="SUPFAM" id="SSF53955">
    <property type="entry name" value="Lysozyme-like"/>
    <property type="match status" value="1"/>
</dbReference>
<dbReference type="InterPro" id="IPR023346">
    <property type="entry name" value="Lysozyme-like_dom_sf"/>
</dbReference>
<reference evidence="4" key="1">
    <citation type="submission" date="2011-01" db="EMBL/GenBank/DDBJ databases">
        <title>Complete sequence of chromosome of Rahnella sp. Y9602.</title>
        <authorList>
            <consortium name="US DOE Joint Genome Institute"/>
            <person name="Lucas S."/>
            <person name="Copeland A."/>
            <person name="Lapidus A."/>
            <person name="Cheng J.-F."/>
            <person name="Goodwin L."/>
            <person name="Pitluck S."/>
            <person name="Lu M."/>
            <person name="Detter J.C."/>
            <person name="Han C."/>
            <person name="Tapia R."/>
            <person name="Land M."/>
            <person name="Hauser L."/>
            <person name="Kyrpides N."/>
            <person name="Ivanova N."/>
            <person name="Ovchinnikova G."/>
            <person name="Pagani I."/>
            <person name="Sobecky P.A."/>
            <person name="Martinez R.J."/>
            <person name="Woyke T."/>
        </authorList>
    </citation>
    <scope>NUCLEOTIDE SEQUENCE [LARGE SCALE GENOMIC DNA]</scope>
    <source>
        <strain evidence="4">Y9602</strain>
    </source>
</reference>
<sequence>MFTNPVINSVLKNEGGYVDHPNDTGGPTHWGITEKTARSYGYTGKMTDFTKEDAYLILEKNYWYQPGFDKVYAIAPGLALELCDTGTNMGPAVGIRWLQRWLNVFNHGEAYYGDIVVDGKIGPGTLKALTQFVEKRGTEGASVLITSINCSQGQRYLELAEGRSANESFVYGWMKGRITL</sequence>
<evidence type="ECO:0000259" key="1">
    <source>
        <dbReference type="Pfam" id="PF05838"/>
    </source>
</evidence>